<dbReference type="PROSITE" id="PS51194">
    <property type="entry name" value="HELICASE_CTER"/>
    <property type="match status" value="1"/>
</dbReference>
<keyword evidence="6" id="KW-1185">Reference proteome</keyword>
<name>A0AAD1DSK9_CHRNA</name>
<dbReference type="RefSeq" id="WP_123860429.1">
    <property type="nucleotide sequence ID" value="NZ_CP033923.1"/>
</dbReference>
<keyword evidence="5" id="KW-0378">Hydrolase</keyword>
<dbReference type="InterPro" id="IPR011545">
    <property type="entry name" value="DEAD/DEAH_box_helicase_dom"/>
</dbReference>
<protein>
    <submittedName>
        <fullName evidence="5">DEAD/DEAH box helicase</fullName>
    </submittedName>
</protein>
<dbReference type="KEGG" id="cnk:EG343_25010"/>
<dbReference type="GO" id="GO:0043138">
    <property type="term" value="F:3'-5' DNA helicase activity"/>
    <property type="evidence" value="ECO:0007669"/>
    <property type="project" value="TreeGrafter"/>
</dbReference>
<evidence type="ECO:0000313" key="6">
    <source>
        <dbReference type="Proteomes" id="UP000278288"/>
    </source>
</evidence>
<dbReference type="Proteomes" id="UP000278288">
    <property type="component" value="Chromosome"/>
</dbReference>
<dbReference type="PANTHER" id="PTHR47957">
    <property type="entry name" value="ATP-DEPENDENT HELICASE HRQ1"/>
    <property type="match status" value="1"/>
</dbReference>
<dbReference type="SMART" id="SM00490">
    <property type="entry name" value="HELICc"/>
    <property type="match status" value="1"/>
</dbReference>
<keyword evidence="1" id="KW-0547">Nucleotide-binding</keyword>
<accession>A0AAD1DSK9</accession>
<keyword evidence="5" id="KW-0347">Helicase</keyword>
<gene>
    <name evidence="5" type="ORF">EG343_25010</name>
</gene>
<dbReference type="InterPro" id="IPR001650">
    <property type="entry name" value="Helicase_C-like"/>
</dbReference>
<dbReference type="EMBL" id="CP033923">
    <property type="protein sequence ID" value="AZA93632.1"/>
    <property type="molecule type" value="Genomic_DNA"/>
</dbReference>
<evidence type="ECO:0000256" key="2">
    <source>
        <dbReference type="ARBA" id="ARBA00022840"/>
    </source>
</evidence>
<dbReference type="GO" id="GO:0006289">
    <property type="term" value="P:nucleotide-excision repair"/>
    <property type="evidence" value="ECO:0007669"/>
    <property type="project" value="TreeGrafter"/>
</dbReference>
<organism evidence="5 6">
    <name type="scientific">Chryseobacterium nakagawai</name>
    <dbReference type="NCBI Taxonomy" id="1241982"/>
    <lineage>
        <taxon>Bacteria</taxon>
        <taxon>Pseudomonadati</taxon>
        <taxon>Bacteroidota</taxon>
        <taxon>Flavobacteriia</taxon>
        <taxon>Flavobacteriales</taxon>
        <taxon>Weeksellaceae</taxon>
        <taxon>Chryseobacterium group</taxon>
        <taxon>Chryseobacterium</taxon>
    </lineage>
</organism>
<dbReference type="PANTHER" id="PTHR47957:SF3">
    <property type="entry name" value="ATP-DEPENDENT HELICASE HRQ1"/>
    <property type="match status" value="1"/>
</dbReference>
<reference evidence="5 6" key="1">
    <citation type="submission" date="2018-11" db="EMBL/GenBank/DDBJ databases">
        <title>Proposal to divide the Flavobacteriaceae and reorganize its genera based on Amino Acid Identity values calculated from whole genome sequences.</title>
        <authorList>
            <person name="Nicholson A.C."/>
            <person name="Gulvik C.A."/>
            <person name="Whitney A.M."/>
            <person name="Humrighouse B.W."/>
            <person name="Bell M."/>
            <person name="Holmes B."/>
            <person name="Steigerwalt A.G."/>
            <person name="Villarma A."/>
            <person name="Sheth M."/>
            <person name="Batra D."/>
            <person name="Pryor J."/>
            <person name="Bernardet J.-F."/>
            <person name="Hugo C."/>
            <person name="Kampfer P."/>
            <person name="Newman J."/>
            <person name="McQuiston J.R."/>
        </authorList>
    </citation>
    <scope>NUCLEOTIDE SEQUENCE [LARGE SCALE GENOMIC DNA]</scope>
    <source>
        <strain evidence="5 6">G0041</strain>
    </source>
</reference>
<dbReference type="Pfam" id="PF09369">
    <property type="entry name" value="MZB"/>
    <property type="match status" value="1"/>
</dbReference>
<dbReference type="Pfam" id="PF00270">
    <property type="entry name" value="DEAD"/>
    <property type="match status" value="1"/>
</dbReference>
<keyword evidence="2" id="KW-0067">ATP-binding</keyword>
<dbReference type="GO" id="GO:0036297">
    <property type="term" value="P:interstrand cross-link repair"/>
    <property type="evidence" value="ECO:0007669"/>
    <property type="project" value="TreeGrafter"/>
</dbReference>
<sequence length="2026" mass="232480">MRDPIGSFLEIKENFIRYVQTAFRTNSENIEEERYKLLNTDKVLFRMPWIEPLPDYLSSGKKIDELTIDDFDGNLSLHELRMFKELVKNGLVDEKNKLYSHQAKMLKAAISGNNCIITSGTGSGKTESFLLPLFAQLAKELSSWKSPNLRAATQDTWWRENTDEGLTPSKIVDEATHTLSSIAAQRSNEVRQAGVRALILYPMNALVEDQMTRLRKALDSDDKRDWLKKNLGGNKIFFGRYNSNTPVSGRLFKLNGDGIQIKNDFKIRQLKKELYNIENDALKVERFIDEKRKDKKEAIELKSFFPRLDGSEMRSRFDMQIAPPDIMITNYSMLSIMLMREVDSGIFEKTRSWLACEDLPEAKRNNEKKNRVFHLIIDELHLYRGTQGSEVAYLLKLVLNRLGLHPEHDQLRILASSASLEPADEKSMDFLRDFFGVDTSKKPFIIIPGENNIIENSGNFEHKLSTSQFSTIAKSYDSCKGDISNELFIKTCDELGNSLSRQFEIKKNSNGIGGLLNVLCDPKLQLRERLYKACETISEDVTLYNAVCSVKVEGDDSMHNFFAERLFSNAEDLGKLILALRGILILRALIEEDKILSDNIPEDKKLPRFRFHYFFRNIEGLWASVDENDIQDKPDRDLRNIGKIYPVSKIKSSNGNRILELLYCDNCGTTLLGGSRLIVENEHGGKMFELLPISPNIEGIPEKTPAKLVESRSYQEYAIFWPSGEEIFNEELVIPALNNGGYWRQTTINGHKQVEYHAKWIKASLNKKSGNIVNQHDKADKEPKKWVKGYYFTVTKDGDRNDIALNYNTTEGQFSETHKALPNVCPACGINHRKHADNSRIKKTSSIRGFRTGFAKTTQTFAKELMYQLPNEKDKRKLIVFSDSREDAAQVANGIERNHFTDLQRELLVEIFNKNINVKAEILRAIKNNDQEKKTFYLTKNADLYYEIEDLYEKSISTNPNPLRIIEKEKAIKELQKIRNRIFPVEEIVLSYEAGALGPLLNKLLALGINPGGNDIKIQTSKQGNIDLPWYELIDFKAQKWKLTTTDSFKTSINDEAFENLASIFFGSLFYSLESSALGYLSINPEDSKINNHANRLGLSKETFIEVVNSVIRIMGDKYKHNRAEQLEKSNFESYNSFPAAVKLYVKAISLLHSKTENEVGASVFDLMKELHILDRSRGIIIEKLFIKVTFSQDHYWKSTRGNKIHLHKSGGIDTFSNQRLNIHPSGICDDIWSFNYLSYNALKNNRNAIRLHCEELTGQTDDQFERQRHFRNIILTEEGNEDVKAIDLLSVTTTLEVGVDIGALQAVMLGNMPPQRFNYQQRVGRAGRRGQAYSVILTFCRGRSHDEFYFSNPQKITGDPPPTPFLTMGQERIFKRLLAKDILRNAYQNIEINVNNDEDKSSVHGEFGKIANWESYRPQINAWIVSNHNKIRSIVSSLISFQLKGNEEAYVNWVIDCDTVDCLMNRIQSIIENREISNSDISEKLAEGGVLPMFGMPTTVKNLYHGFSKTNKILSIDRPQAVAIYEFAPGAQKTKDKGIHQSIGFTSDLYTRNLGNNTKIENFDTEDHLPFSLNLWYVRCKSCGYFQTYDSNKKEELIASGELTNCPGCGENNPEKYHQPIMLKSPIAYRTDFSGGRDSKDDSPLLLSRPPIFVERSLDDDNTTESKPIFNTSLSITDRDVSWRINSNSDNFFKGKRLITVNNIPFPPDKVWLKNQWISSELETEFKNDDYSLSLMGENEAHEDIISLASQKKTEVFRIAPTETPIGLSLDMRFDNGIRSGYYSLAFLLQRILADKLDVDPMEIEIADIPVVNQKGDTDKKIAEIILTDELQNGSGFVRRMYEEFETIIKDTLDPSDLESYVYKISSQKHLDDCKDACYDCLKIYRNMNYHSLLDWRLGISMMRVLHDSDYKCGIDGKFDEYFELRGWISDAKQLTVEFCNSFDNFSVAEFNGLPVITWGQDQKNVICIVHPFWSLTDFSDDYWLAVSMDEIDRYVTLKRGKKFYFDTFNLHRRPGWCYEKLMKE</sequence>
<dbReference type="GO" id="GO:0005524">
    <property type="term" value="F:ATP binding"/>
    <property type="evidence" value="ECO:0007669"/>
    <property type="project" value="UniProtKB-KW"/>
</dbReference>
<proteinExistence type="predicted"/>
<evidence type="ECO:0000256" key="1">
    <source>
        <dbReference type="ARBA" id="ARBA00022741"/>
    </source>
</evidence>
<dbReference type="InterPro" id="IPR027417">
    <property type="entry name" value="P-loop_NTPase"/>
</dbReference>
<evidence type="ECO:0000259" key="3">
    <source>
        <dbReference type="PROSITE" id="PS51192"/>
    </source>
</evidence>
<dbReference type="InterPro" id="IPR014001">
    <property type="entry name" value="Helicase_ATP-bd"/>
</dbReference>
<dbReference type="GO" id="GO:0003676">
    <property type="term" value="F:nucleic acid binding"/>
    <property type="evidence" value="ECO:0007669"/>
    <property type="project" value="InterPro"/>
</dbReference>
<dbReference type="SMART" id="SM00487">
    <property type="entry name" value="DEXDc"/>
    <property type="match status" value="1"/>
</dbReference>
<dbReference type="Pfam" id="PF00271">
    <property type="entry name" value="Helicase_C"/>
    <property type="match status" value="1"/>
</dbReference>
<dbReference type="InterPro" id="IPR018973">
    <property type="entry name" value="MZB"/>
</dbReference>
<feature type="domain" description="Helicase C-terminal" evidence="4">
    <location>
        <begin position="1181"/>
        <end position="1399"/>
    </location>
</feature>
<evidence type="ECO:0000259" key="4">
    <source>
        <dbReference type="PROSITE" id="PS51194"/>
    </source>
</evidence>
<evidence type="ECO:0000313" key="5">
    <source>
        <dbReference type="EMBL" id="AZA93632.1"/>
    </source>
</evidence>
<dbReference type="SUPFAM" id="SSF52540">
    <property type="entry name" value="P-loop containing nucleoside triphosphate hydrolases"/>
    <property type="match status" value="2"/>
</dbReference>
<dbReference type="Gene3D" id="3.40.50.300">
    <property type="entry name" value="P-loop containing nucleotide triphosphate hydrolases"/>
    <property type="match status" value="2"/>
</dbReference>
<dbReference type="PROSITE" id="PS51192">
    <property type="entry name" value="HELICASE_ATP_BIND_1"/>
    <property type="match status" value="1"/>
</dbReference>
<feature type="domain" description="Helicase ATP-binding" evidence="3">
    <location>
        <begin position="106"/>
        <end position="438"/>
    </location>
</feature>